<accession>A0A644VTJ3</accession>
<feature type="domain" description="Flavoprotein" evidence="5">
    <location>
        <begin position="60"/>
        <end position="182"/>
    </location>
</feature>
<proteinExistence type="predicted"/>
<evidence type="ECO:0000256" key="1">
    <source>
        <dbReference type="ARBA" id="ARBA00022602"/>
    </source>
</evidence>
<dbReference type="InterPro" id="IPR004507">
    <property type="entry name" value="UbiX-like"/>
</dbReference>
<dbReference type="GO" id="GO:0106141">
    <property type="term" value="F:flavin prenyltransferase activity"/>
    <property type="evidence" value="ECO:0007669"/>
    <property type="project" value="UniProtKB-EC"/>
</dbReference>
<dbReference type="EC" id="2.5.1.129" evidence="6"/>
<dbReference type="NCBIfam" id="TIGR00421">
    <property type="entry name" value="ubiX_pad"/>
    <property type="match status" value="1"/>
</dbReference>
<evidence type="ECO:0000256" key="2">
    <source>
        <dbReference type="ARBA" id="ARBA00022630"/>
    </source>
</evidence>
<keyword evidence="4 6" id="KW-0808">Transferase</keyword>
<comment type="caution">
    <text evidence="6">The sequence shown here is derived from an EMBL/GenBank/DDBJ whole genome shotgun (WGS) entry which is preliminary data.</text>
</comment>
<dbReference type="InterPro" id="IPR036551">
    <property type="entry name" value="Flavin_trans-like"/>
</dbReference>
<evidence type="ECO:0000256" key="4">
    <source>
        <dbReference type="ARBA" id="ARBA00022679"/>
    </source>
</evidence>
<reference evidence="6" key="1">
    <citation type="submission" date="2019-08" db="EMBL/GenBank/DDBJ databases">
        <authorList>
            <person name="Kucharzyk K."/>
            <person name="Murdoch R.W."/>
            <person name="Higgins S."/>
            <person name="Loffler F."/>
        </authorList>
    </citation>
    <scope>NUCLEOTIDE SEQUENCE</scope>
</reference>
<keyword evidence="2" id="KW-0285">Flavoprotein</keyword>
<organism evidence="6">
    <name type="scientific">bioreactor metagenome</name>
    <dbReference type="NCBI Taxonomy" id="1076179"/>
    <lineage>
        <taxon>unclassified sequences</taxon>
        <taxon>metagenomes</taxon>
        <taxon>ecological metagenomes</taxon>
    </lineage>
</organism>
<evidence type="ECO:0000313" key="6">
    <source>
        <dbReference type="EMBL" id="MPL94734.1"/>
    </source>
</evidence>
<dbReference type="SUPFAM" id="SSF52507">
    <property type="entry name" value="Homo-oligomeric flavin-containing Cys decarboxylases, HFCD"/>
    <property type="match status" value="1"/>
</dbReference>
<name>A0A644VTJ3_9ZZZZ</name>
<protein>
    <submittedName>
        <fullName evidence="6">Putative UbiX-like flavin prenyltransferase</fullName>
        <ecNumber evidence="6">2.5.1.129</ecNumber>
    </submittedName>
</protein>
<dbReference type="Pfam" id="PF02441">
    <property type="entry name" value="Flavoprotein"/>
    <property type="match status" value="1"/>
</dbReference>
<dbReference type="AlphaFoldDB" id="A0A644VTJ3"/>
<sequence>MESNTLAAAGAAPAARRLVIGVTGASGQIYAARIIEVVRHLQAAASAEAGAPGAPASAPRIDLDLIFTDTARQVYPHETGLPLPVGLTPNDSYYNRNASGSNAPDAFIIIPCTMGTLARIAAGTSDDLICRVADVQLKERRPLIIVPRETPYSLIHLRNMTTLTEAGAIIAPASPAFYAVGQSDINQVITQFVYRILSIARIYPLPEEQRWMHLATVFGK</sequence>
<dbReference type="Gene3D" id="3.40.50.1950">
    <property type="entry name" value="Flavin prenyltransferase-like"/>
    <property type="match status" value="1"/>
</dbReference>
<evidence type="ECO:0000256" key="3">
    <source>
        <dbReference type="ARBA" id="ARBA00022643"/>
    </source>
</evidence>
<gene>
    <name evidence="6" type="primary">bsdB_1</name>
    <name evidence="6" type="ORF">SDC9_40889</name>
</gene>
<keyword evidence="1" id="KW-0637">Prenyltransferase</keyword>
<dbReference type="EMBL" id="VSSQ01000439">
    <property type="protein sequence ID" value="MPL94734.1"/>
    <property type="molecule type" value="Genomic_DNA"/>
</dbReference>
<evidence type="ECO:0000259" key="5">
    <source>
        <dbReference type="Pfam" id="PF02441"/>
    </source>
</evidence>
<keyword evidence="3" id="KW-0288">FMN</keyword>
<dbReference type="InterPro" id="IPR003382">
    <property type="entry name" value="Flavoprotein"/>
</dbReference>